<sequence length="144" mass="17071">EKLHPTAVEYCKKTWLVWKEKLILFWVHQTAHFDNTVTSRNESSHATIKKYIGNSRGDFKAFFEKIKLFWKDQHSKVRATIDQEKRGKIPSNGPPLTDCNCWINSAYDLPCYHQLYKIQQNPGLSRLSDINNHWYYDRNIDPQS</sequence>
<dbReference type="EMBL" id="MCBR01001468">
    <property type="protein sequence ID" value="RKF82476.1"/>
    <property type="molecule type" value="Genomic_DNA"/>
</dbReference>
<feature type="non-terminal residue" evidence="1">
    <location>
        <position position="144"/>
    </location>
</feature>
<dbReference type="Proteomes" id="UP000285405">
    <property type="component" value="Unassembled WGS sequence"/>
</dbReference>
<dbReference type="OrthoDB" id="3599509at2759"/>
<accession>A0A420J6S2</accession>
<evidence type="ECO:0000313" key="1">
    <source>
        <dbReference type="EMBL" id="RKF82476.1"/>
    </source>
</evidence>
<organism evidence="1 2">
    <name type="scientific">Golovinomyces cichoracearum</name>
    <dbReference type="NCBI Taxonomy" id="62708"/>
    <lineage>
        <taxon>Eukaryota</taxon>
        <taxon>Fungi</taxon>
        <taxon>Dikarya</taxon>
        <taxon>Ascomycota</taxon>
        <taxon>Pezizomycotina</taxon>
        <taxon>Leotiomycetes</taxon>
        <taxon>Erysiphales</taxon>
        <taxon>Erysiphaceae</taxon>
        <taxon>Golovinomyces</taxon>
    </lineage>
</organism>
<proteinExistence type="predicted"/>
<reference evidence="1 2" key="1">
    <citation type="journal article" date="2018" name="BMC Genomics">
        <title>Comparative genome analyses reveal sequence features reflecting distinct modes of host-adaptation between dicot and monocot powdery mildew.</title>
        <authorList>
            <person name="Wu Y."/>
            <person name="Ma X."/>
            <person name="Pan Z."/>
            <person name="Kale S.D."/>
            <person name="Song Y."/>
            <person name="King H."/>
            <person name="Zhang Q."/>
            <person name="Presley C."/>
            <person name="Deng X."/>
            <person name="Wei C.I."/>
            <person name="Xiao S."/>
        </authorList>
    </citation>
    <scope>NUCLEOTIDE SEQUENCE [LARGE SCALE GENOMIC DNA]</scope>
    <source>
        <strain evidence="1">UCSC1</strain>
    </source>
</reference>
<protein>
    <recommendedName>
        <fullName evidence="3">MULE transposase domain-containing protein</fullName>
    </recommendedName>
</protein>
<comment type="caution">
    <text evidence="1">The sequence shown here is derived from an EMBL/GenBank/DDBJ whole genome shotgun (WGS) entry which is preliminary data.</text>
</comment>
<evidence type="ECO:0008006" key="3">
    <source>
        <dbReference type="Google" id="ProtNLM"/>
    </source>
</evidence>
<dbReference type="AlphaFoldDB" id="A0A420J6S2"/>
<gene>
    <name evidence="1" type="ORF">GcC1_014035</name>
</gene>
<evidence type="ECO:0000313" key="2">
    <source>
        <dbReference type="Proteomes" id="UP000285405"/>
    </source>
</evidence>
<name>A0A420J6S2_9PEZI</name>
<feature type="non-terminal residue" evidence="1">
    <location>
        <position position="1"/>
    </location>
</feature>